<dbReference type="Gene3D" id="3.40.50.720">
    <property type="entry name" value="NAD(P)-binding Rossmann-like Domain"/>
    <property type="match status" value="2"/>
</dbReference>
<evidence type="ECO:0008006" key="8">
    <source>
        <dbReference type="Google" id="ProtNLM"/>
    </source>
</evidence>
<dbReference type="EMBL" id="PGTN01000138">
    <property type="protein sequence ID" value="PJF46569.1"/>
    <property type="molecule type" value="Genomic_DNA"/>
</dbReference>
<accession>A0A2M8Q9S9</accession>
<dbReference type="InterPro" id="IPR006139">
    <property type="entry name" value="D-isomer_2_OHA_DH_cat_dom"/>
</dbReference>
<evidence type="ECO:0000256" key="2">
    <source>
        <dbReference type="ARBA" id="ARBA00023002"/>
    </source>
</evidence>
<dbReference type="GO" id="GO:0051287">
    <property type="term" value="F:NAD binding"/>
    <property type="evidence" value="ECO:0007669"/>
    <property type="project" value="InterPro"/>
</dbReference>
<name>A0A2M8Q9S9_9CHLR</name>
<proteinExistence type="inferred from homology"/>
<evidence type="ECO:0000313" key="6">
    <source>
        <dbReference type="EMBL" id="PJF46569.1"/>
    </source>
</evidence>
<evidence type="ECO:0000256" key="1">
    <source>
        <dbReference type="ARBA" id="ARBA00005854"/>
    </source>
</evidence>
<organism evidence="6 7">
    <name type="scientific">Candidatus Thermofonsia Clade 3 bacterium</name>
    <dbReference type="NCBI Taxonomy" id="2364212"/>
    <lineage>
        <taxon>Bacteria</taxon>
        <taxon>Bacillati</taxon>
        <taxon>Chloroflexota</taxon>
        <taxon>Candidatus Thermofontia</taxon>
        <taxon>Candidatus Thermofonsia Clade 3</taxon>
    </lineage>
</organism>
<dbReference type="PANTHER" id="PTHR10996:SF283">
    <property type="entry name" value="GLYOXYLATE_HYDROXYPYRUVATE REDUCTASE B"/>
    <property type="match status" value="1"/>
</dbReference>
<dbReference type="InterPro" id="IPR006140">
    <property type="entry name" value="D-isomer_DH_NAD-bd"/>
</dbReference>
<dbReference type="PANTHER" id="PTHR10996">
    <property type="entry name" value="2-HYDROXYACID DEHYDROGENASE-RELATED"/>
    <property type="match status" value="1"/>
</dbReference>
<protein>
    <recommendedName>
        <fullName evidence="8">D-isomer specific 2-hydroxyacid dehydrogenase NAD-binding domain-containing protein</fullName>
    </recommendedName>
</protein>
<dbReference type="GO" id="GO:0030267">
    <property type="term" value="F:glyoxylate reductase (NADPH) activity"/>
    <property type="evidence" value="ECO:0007669"/>
    <property type="project" value="TreeGrafter"/>
</dbReference>
<dbReference type="Proteomes" id="UP000230790">
    <property type="component" value="Unassembled WGS sequence"/>
</dbReference>
<evidence type="ECO:0000313" key="7">
    <source>
        <dbReference type="Proteomes" id="UP000230790"/>
    </source>
</evidence>
<dbReference type="GO" id="GO:0016618">
    <property type="term" value="F:hydroxypyruvate reductase [NAD(P)H] activity"/>
    <property type="evidence" value="ECO:0007669"/>
    <property type="project" value="TreeGrafter"/>
</dbReference>
<feature type="domain" description="D-isomer specific 2-hydroxyacid dehydrogenase NAD-binding" evidence="5">
    <location>
        <begin position="149"/>
        <end position="313"/>
    </location>
</feature>
<keyword evidence="2 3" id="KW-0560">Oxidoreductase</keyword>
<dbReference type="SUPFAM" id="SSF52283">
    <property type="entry name" value="Formate/glycerate dehydrogenase catalytic domain-like"/>
    <property type="match status" value="1"/>
</dbReference>
<dbReference type="AlphaFoldDB" id="A0A2M8Q9S9"/>
<dbReference type="GO" id="GO:0005829">
    <property type="term" value="C:cytosol"/>
    <property type="evidence" value="ECO:0007669"/>
    <property type="project" value="TreeGrafter"/>
</dbReference>
<dbReference type="SUPFAM" id="SSF51735">
    <property type="entry name" value="NAD(P)-binding Rossmann-fold domains"/>
    <property type="match status" value="1"/>
</dbReference>
<reference evidence="6 7" key="1">
    <citation type="submission" date="2017-11" db="EMBL/GenBank/DDBJ databases">
        <title>Evolution of Phototrophy in the Chloroflexi Phylum Driven by Horizontal Gene Transfer.</title>
        <authorList>
            <person name="Ward L.M."/>
            <person name="Hemp J."/>
            <person name="Shih P.M."/>
            <person name="Mcglynn S.E."/>
            <person name="Fischer W."/>
        </authorList>
    </citation>
    <scope>NUCLEOTIDE SEQUENCE [LARGE SCALE GENOMIC DNA]</scope>
    <source>
        <strain evidence="6">JP3_7</strain>
    </source>
</reference>
<evidence type="ECO:0000259" key="5">
    <source>
        <dbReference type="Pfam" id="PF02826"/>
    </source>
</evidence>
<dbReference type="Pfam" id="PF00389">
    <property type="entry name" value="2-Hacid_dh"/>
    <property type="match status" value="1"/>
</dbReference>
<comment type="caution">
    <text evidence="6">The sequence shown here is derived from an EMBL/GenBank/DDBJ whole genome shotgun (WGS) entry which is preliminary data.</text>
</comment>
<evidence type="ECO:0000256" key="3">
    <source>
        <dbReference type="RuleBase" id="RU003719"/>
    </source>
</evidence>
<evidence type="ECO:0000259" key="4">
    <source>
        <dbReference type="Pfam" id="PF00389"/>
    </source>
</evidence>
<sequence>MARYTVLYLCPLGKQHQAWRLAAAPAEFEVVMRRSAEVSRDEVLRLLRDADALITERAGGVDRAMLEASPRLKIIQRIGSLYHDIDLDAAREFHVPVCVRPIRGAIAVAENLMLQMLAVLRRAMPLQKVLHMPPEAFLFSGPRRTTEDVFAFNWSGQTRVSLIYGKTIGILGFGEIGAELARRLKPWGCRLLYAKRHPLPRFVEEELGIVHRDAEQVLRESDIVVCLLPYFQETDLWLNAARIAMMKPGAWLVEAGSGSVVDEQAVADAVRSGHLAGASFDTYEWEPIRPDNPLLRLAEGDPEANIFLLPHIGSCNDSGFADEFAEFYANVRRALNDEPLEGRVA</sequence>
<dbReference type="InterPro" id="IPR036291">
    <property type="entry name" value="NAD(P)-bd_dom_sf"/>
</dbReference>
<dbReference type="InterPro" id="IPR050223">
    <property type="entry name" value="D-isomer_2-hydroxyacid_DH"/>
</dbReference>
<feature type="domain" description="D-isomer specific 2-hydroxyacid dehydrogenase catalytic" evidence="4">
    <location>
        <begin position="26"/>
        <end position="314"/>
    </location>
</feature>
<comment type="similarity">
    <text evidence="1 3">Belongs to the D-isomer specific 2-hydroxyacid dehydrogenase family.</text>
</comment>
<gene>
    <name evidence="6" type="ORF">CUN48_13130</name>
</gene>
<dbReference type="Pfam" id="PF02826">
    <property type="entry name" value="2-Hacid_dh_C"/>
    <property type="match status" value="1"/>
</dbReference>